<dbReference type="PROSITE" id="PS50206">
    <property type="entry name" value="RHODANESE_3"/>
    <property type="match status" value="1"/>
</dbReference>
<dbReference type="InterPro" id="IPR036873">
    <property type="entry name" value="Rhodanese-like_dom_sf"/>
</dbReference>
<evidence type="ECO:0000259" key="1">
    <source>
        <dbReference type="PROSITE" id="PS50206"/>
    </source>
</evidence>
<dbReference type="InterPro" id="IPR001763">
    <property type="entry name" value="Rhodanese-like_dom"/>
</dbReference>
<comment type="caution">
    <text evidence="2">The sequence shown here is derived from an EMBL/GenBank/DDBJ whole genome shotgun (WGS) entry which is preliminary data.</text>
</comment>
<dbReference type="Gene3D" id="3.40.250.10">
    <property type="entry name" value="Rhodanese-like domain"/>
    <property type="match status" value="1"/>
</dbReference>
<protein>
    <submittedName>
        <fullName evidence="2">Rhodanese-like domain-containing protein</fullName>
    </submittedName>
</protein>
<proteinExistence type="predicted"/>
<accession>A0A2H0W1X9</accession>
<dbReference type="Pfam" id="PF00581">
    <property type="entry name" value="Rhodanese"/>
    <property type="match status" value="1"/>
</dbReference>
<dbReference type="SMART" id="SM00450">
    <property type="entry name" value="RHOD"/>
    <property type="match status" value="1"/>
</dbReference>
<dbReference type="CDD" id="cd00158">
    <property type="entry name" value="RHOD"/>
    <property type="match status" value="1"/>
</dbReference>
<dbReference type="Proteomes" id="UP000230935">
    <property type="component" value="Unassembled WGS sequence"/>
</dbReference>
<dbReference type="PANTHER" id="PTHR43031:SF1">
    <property type="entry name" value="PYRIDINE NUCLEOTIDE-DISULPHIDE OXIDOREDUCTASE"/>
    <property type="match status" value="1"/>
</dbReference>
<evidence type="ECO:0000313" key="2">
    <source>
        <dbReference type="EMBL" id="PIS05358.1"/>
    </source>
</evidence>
<evidence type="ECO:0000313" key="3">
    <source>
        <dbReference type="Proteomes" id="UP000230935"/>
    </source>
</evidence>
<name>A0A2H0W1X9_9BACT</name>
<dbReference type="InterPro" id="IPR050229">
    <property type="entry name" value="GlpE_sulfurtransferase"/>
</dbReference>
<dbReference type="AlphaFoldDB" id="A0A2H0W1X9"/>
<gene>
    <name evidence="2" type="ORF">COT81_01555</name>
</gene>
<feature type="domain" description="Rhodanese" evidence="1">
    <location>
        <begin position="32"/>
        <end position="121"/>
    </location>
</feature>
<sequence length="125" mass="13702">MAVLGYLFFVRSADKLGENGALNPIKITHEIEQGEAVLLDVRTPEELIEEGKAINAFHFDVARLKSGELPDISKDKTIYTYCRSGARADDAKKILESNGFSSVINIGGLRDWLSAGGKIESYIVN</sequence>
<reference evidence="3" key="1">
    <citation type="submission" date="2017-09" db="EMBL/GenBank/DDBJ databases">
        <title>Depth-based differentiation of microbial function through sediment-hosted aquifers and enrichment of novel symbionts in the deep terrestrial subsurface.</title>
        <authorList>
            <person name="Probst A.J."/>
            <person name="Ladd B."/>
            <person name="Jarett J.K."/>
            <person name="Geller-Mcgrath D.E."/>
            <person name="Sieber C.M.K."/>
            <person name="Emerson J.B."/>
            <person name="Anantharaman K."/>
            <person name="Thomas B.C."/>
            <person name="Malmstrom R."/>
            <person name="Stieglmeier M."/>
            <person name="Klingl A."/>
            <person name="Woyke T."/>
            <person name="Ryan C.M."/>
            <person name="Banfield J.F."/>
        </authorList>
    </citation>
    <scope>NUCLEOTIDE SEQUENCE [LARGE SCALE GENOMIC DNA]</scope>
</reference>
<dbReference type="SUPFAM" id="SSF52821">
    <property type="entry name" value="Rhodanese/Cell cycle control phosphatase"/>
    <property type="match status" value="1"/>
</dbReference>
<organism evidence="2 3">
    <name type="scientific">Candidatus Buchananbacteria bacterium CG10_big_fil_rev_8_21_14_0_10_42_9</name>
    <dbReference type="NCBI Taxonomy" id="1974526"/>
    <lineage>
        <taxon>Bacteria</taxon>
        <taxon>Candidatus Buchananiibacteriota</taxon>
    </lineage>
</organism>
<dbReference type="PANTHER" id="PTHR43031">
    <property type="entry name" value="FAD-DEPENDENT OXIDOREDUCTASE"/>
    <property type="match status" value="1"/>
</dbReference>
<dbReference type="EMBL" id="PEZZ01000008">
    <property type="protein sequence ID" value="PIS05358.1"/>
    <property type="molecule type" value="Genomic_DNA"/>
</dbReference>